<dbReference type="InterPro" id="IPR013497">
    <property type="entry name" value="Topo_IA_cen"/>
</dbReference>
<dbReference type="GO" id="GO:0003677">
    <property type="term" value="F:DNA binding"/>
    <property type="evidence" value="ECO:0007669"/>
    <property type="project" value="InterPro"/>
</dbReference>
<feature type="non-terminal residue" evidence="7">
    <location>
        <position position="144"/>
    </location>
</feature>
<evidence type="ECO:0000313" key="8">
    <source>
        <dbReference type="Proteomes" id="UP000263517"/>
    </source>
</evidence>
<evidence type="ECO:0000256" key="5">
    <source>
        <dbReference type="ARBA" id="ARBA00032877"/>
    </source>
</evidence>
<sequence>AQQARRFLDRVVGFMVSPLLWKKIARGLSAGRVQSVAVRLVVEREREIKAFVPEEFWDVHADLTSQQQAALRMLVAKHQGNAFKPKNKAETDKALAELDGANYQVESRESKPTQSRPSAPFITSTLQQAASTRLGFGVKKTMMM</sequence>
<evidence type="ECO:0000256" key="1">
    <source>
        <dbReference type="ARBA" id="ARBA00023235"/>
    </source>
</evidence>
<feature type="non-terminal residue" evidence="7">
    <location>
        <position position="1"/>
    </location>
</feature>
<dbReference type="InterPro" id="IPR000380">
    <property type="entry name" value="Topo_IA"/>
</dbReference>
<evidence type="ECO:0000313" key="7">
    <source>
        <dbReference type="EMBL" id="HAW77999.1"/>
    </source>
</evidence>
<protein>
    <recommendedName>
        <fullName evidence="5">Omega-protein</fullName>
    </recommendedName>
    <alternativeName>
        <fullName evidence="4">Relaxing enzyme</fullName>
    </alternativeName>
    <alternativeName>
        <fullName evidence="2">Swivelase</fullName>
    </alternativeName>
    <alternativeName>
        <fullName evidence="3">Untwisting enzyme</fullName>
    </alternativeName>
</protein>
<evidence type="ECO:0000259" key="6">
    <source>
        <dbReference type="PROSITE" id="PS52039"/>
    </source>
</evidence>
<dbReference type="GO" id="GO:0003917">
    <property type="term" value="F:DNA topoisomerase type I (single strand cut, ATP-independent) activity"/>
    <property type="evidence" value="ECO:0007669"/>
    <property type="project" value="InterPro"/>
</dbReference>
<name>A0A350P9N2_9ALTE</name>
<dbReference type="PROSITE" id="PS52039">
    <property type="entry name" value="TOPO_IA_2"/>
    <property type="match status" value="1"/>
</dbReference>
<reference evidence="7 8" key="1">
    <citation type="journal article" date="2018" name="Nat. Biotechnol.">
        <title>A standardized bacterial taxonomy based on genome phylogeny substantially revises the tree of life.</title>
        <authorList>
            <person name="Parks D.H."/>
            <person name="Chuvochina M."/>
            <person name="Waite D.W."/>
            <person name="Rinke C."/>
            <person name="Skarshewski A."/>
            <person name="Chaumeil P.A."/>
            <person name="Hugenholtz P."/>
        </authorList>
    </citation>
    <scope>NUCLEOTIDE SEQUENCE [LARGE SCALE GENOMIC DNA]</scope>
    <source>
        <strain evidence="7">UBA11978</strain>
    </source>
</reference>
<dbReference type="SMART" id="SM00436">
    <property type="entry name" value="TOP1Bc"/>
    <property type="match status" value="1"/>
</dbReference>
<dbReference type="InterPro" id="IPR013824">
    <property type="entry name" value="Topo_IA_cen_sub1"/>
</dbReference>
<dbReference type="PANTHER" id="PTHR42785">
    <property type="entry name" value="DNA TOPOISOMERASE, TYPE IA, CORE"/>
    <property type="match status" value="1"/>
</dbReference>
<dbReference type="GO" id="GO:0006265">
    <property type="term" value="P:DNA topological change"/>
    <property type="evidence" value="ECO:0007669"/>
    <property type="project" value="InterPro"/>
</dbReference>
<dbReference type="Gene3D" id="1.10.290.10">
    <property type="entry name" value="Topoisomerase I, domain 4"/>
    <property type="match status" value="1"/>
</dbReference>
<comment type="caution">
    <text evidence="7">The sequence shown here is derived from an EMBL/GenBank/DDBJ whole genome shotgun (WGS) entry which is preliminary data.</text>
</comment>
<dbReference type="PANTHER" id="PTHR42785:SF1">
    <property type="entry name" value="DNA TOPOISOMERASE"/>
    <property type="match status" value="1"/>
</dbReference>
<organism evidence="7 8">
    <name type="scientific">Alteromonas australica</name>
    <dbReference type="NCBI Taxonomy" id="589873"/>
    <lineage>
        <taxon>Bacteria</taxon>
        <taxon>Pseudomonadati</taxon>
        <taxon>Pseudomonadota</taxon>
        <taxon>Gammaproteobacteria</taxon>
        <taxon>Alteromonadales</taxon>
        <taxon>Alteromonadaceae</taxon>
        <taxon>Alteromonas/Salinimonas group</taxon>
        <taxon>Alteromonas</taxon>
    </lineage>
</organism>
<dbReference type="Gene3D" id="2.70.20.10">
    <property type="entry name" value="Topoisomerase I, domain 3"/>
    <property type="match status" value="1"/>
</dbReference>
<dbReference type="InterPro" id="IPR013826">
    <property type="entry name" value="Topo_IA_cen_sub3"/>
</dbReference>
<evidence type="ECO:0000256" key="3">
    <source>
        <dbReference type="ARBA" id="ARBA00031985"/>
    </source>
</evidence>
<dbReference type="AlphaFoldDB" id="A0A350P9N2"/>
<dbReference type="InterPro" id="IPR003601">
    <property type="entry name" value="Topo_IA_2"/>
</dbReference>
<proteinExistence type="predicted"/>
<dbReference type="InterPro" id="IPR023405">
    <property type="entry name" value="Topo_IA_core_domain"/>
</dbReference>
<feature type="domain" description="Topo IA-type catalytic" evidence="6">
    <location>
        <begin position="1"/>
        <end position="144"/>
    </location>
</feature>
<evidence type="ECO:0000256" key="4">
    <source>
        <dbReference type="ARBA" id="ARBA00032235"/>
    </source>
</evidence>
<dbReference type="Pfam" id="PF01131">
    <property type="entry name" value="Topoisom_bac"/>
    <property type="match status" value="1"/>
</dbReference>
<keyword evidence="1 7" id="KW-0413">Isomerase</keyword>
<dbReference type="InterPro" id="IPR013825">
    <property type="entry name" value="Topo_IA_cen_sub2"/>
</dbReference>
<dbReference type="Proteomes" id="UP000263517">
    <property type="component" value="Unassembled WGS sequence"/>
</dbReference>
<gene>
    <name evidence="7" type="ORF">DCW74_19965</name>
</gene>
<dbReference type="EMBL" id="DNAN01000697">
    <property type="protein sequence ID" value="HAW77999.1"/>
    <property type="molecule type" value="Genomic_DNA"/>
</dbReference>
<accession>A0A350P9N2</accession>
<dbReference type="SUPFAM" id="SSF56712">
    <property type="entry name" value="Prokaryotic type I DNA topoisomerase"/>
    <property type="match status" value="1"/>
</dbReference>
<evidence type="ECO:0000256" key="2">
    <source>
        <dbReference type="ARBA" id="ARBA00030003"/>
    </source>
</evidence>
<dbReference type="Gene3D" id="1.10.460.10">
    <property type="entry name" value="Topoisomerase I, domain 2"/>
    <property type="match status" value="1"/>
</dbReference>